<evidence type="ECO:0000256" key="5">
    <source>
        <dbReference type="ARBA" id="ARBA00034769"/>
    </source>
</evidence>
<keyword evidence="6" id="KW-0869">Chloride channel</keyword>
<organism evidence="7 8">
    <name type="scientific">Gnathostoma spinigerum</name>
    <dbReference type="NCBI Taxonomy" id="75299"/>
    <lineage>
        <taxon>Eukaryota</taxon>
        <taxon>Metazoa</taxon>
        <taxon>Ecdysozoa</taxon>
        <taxon>Nematoda</taxon>
        <taxon>Chromadorea</taxon>
        <taxon>Rhabditida</taxon>
        <taxon>Spirurina</taxon>
        <taxon>Gnathostomatomorpha</taxon>
        <taxon>Gnathostomatoidea</taxon>
        <taxon>Gnathostomatidae</taxon>
        <taxon>Gnathostoma</taxon>
    </lineage>
</organism>
<evidence type="ECO:0000256" key="6">
    <source>
        <dbReference type="RuleBase" id="RU363126"/>
    </source>
</evidence>
<keyword evidence="4" id="KW-0472">Membrane</keyword>
<reference evidence="7 8" key="1">
    <citation type="submission" date="2024-08" db="EMBL/GenBank/DDBJ databases">
        <title>Gnathostoma spinigerum genome.</title>
        <authorList>
            <person name="Gonzalez-Bertolin B."/>
            <person name="Monzon S."/>
            <person name="Zaballos A."/>
            <person name="Jimenez P."/>
            <person name="Dekumyoy P."/>
            <person name="Varona S."/>
            <person name="Cuesta I."/>
            <person name="Sumanam S."/>
            <person name="Adisakwattana P."/>
            <person name="Gasser R.B."/>
            <person name="Hernandez-Gonzalez A."/>
            <person name="Young N.D."/>
            <person name="Perteguer M.J."/>
        </authorList>
    </citation>
    <scope>NUCLEOTIDE SEQUENCE [LARGE SCALE GENOMIC DNA]</scope>
    <source>
        <strain evidence="7">AL3</strain>
        <tissue evidence="7">Liver</tissue>
    </source>
</reference>
<dbReference type="PANTHER" id="PTHR10736:SF0">
    <property type="entry name" value="BESTROPHIN HOMOLOG"/>
    <property type="match status" value="1"/>
</dbReference>
<evidence type="ECO:0000313" key="8">
    <source>
        <dbReference type="Proteomes" id="UP001608902"/>
    </source>
</evidence>
<keyword evidence="6" id="KW-0868">Chloride</keyword>
<dbReference type="GO" id="GO:0005254">
    <property type="term" value="F:chloride channel activity"/>
    <property type="evidence" value="ECO:0007669"/>
    <property type="project" value="UniProtKB-KW"/>
</dbReference>
<evidence type="ECO:0000256" key="3">
    <source>
        <dbReference type="ARBA" id="ARBA00022989"/>
    </source>
</evidence>
<evidence type="ECO:0000256" key="1">
    <source>
        <dbReference type="ARBA" id="ARBA00004370"/>
    </source>
</evidence>
<gene>
    <name evidence="7" type="ORF">AB6A40_009347</name>
</gene>
<keyword evidence="6" id="KW-0406">Ion transport</keyword>
<evidence type="ECO:0000256" key="2">
    <source>
        <dbReference type="ARBA" id="ARBA00022692"/>
    </source>
</evidence>
<dbReference type="PANTHER" id="PTHR10736">
    <property type="entry name" value="BESTROPHIN"/>
    <property type="match status" value="1"/>
</dbReference>
<dbReference type="InterPro" id="IPR000615">
    <property type="entry name" value="Bestrophin"/>
</dbReference>
<comment type="caution">
    <text evidence="7">The sequence shown here is derived from an EMBL/GenBank/DDBJ whole genome shotgun (WGS) entry which is preliminary data.</text>
</comment>
<evidence type="ECO:0000313" key="7">
    <source>
        <dbReference type="EMBL" id="MFH4982638.1"/>
    </source>
</evidence>
<dbReference type="EMBL" id="JBGFUD010009748">
    <property type="protein sequence ID" value="MFH4982638.1"/>
    <property type="molecule type" value="Genomic_DNA"/>
</dbReference>
<comment type="function">
    <text evidence="6">Forms chloride channels.</text>
</comment>
<keyword evidence="6" id="KW-0813">Transport</keyword>
<dbReference type="Pfam" id="PF01062">
    <property type="entry name" value="Bestrophin"/>
    <property type="match status" value="1"/>
</dbReference>
<protein>
    <recommendedName>
        <fullName evidence="6">Bestrophin homolog</fullName>
    </recommendedName>
</protein>
<comment type="subcellular location">
    <subcellularLocation>
        <location evidence="6">Cell membrane</location>
        <topology evidence="6">Multi-pass membrane protein</topology>
    </subcellularLocation>
    <subcellularLocation>
        <location evidence="1">Membrane</location>
    </subcellularLocation>
</comment>
<keyword evidence="6" id="KW-0407">Ion channel</keyword>
<sequence length="282" mass="32874">MGYVDNLALLIGNYIRGEDEYARLMRRAMVRWICLSQVLVYRDINIGVRKRFPTLESIVKAGFMLENEKRKLEALKLDYDKYWVPINWAYTLNFEARKKEMCTRDVLTNKINDELKVFRTSLQTLCNYDWVPLPLAYPQMISFAIYSYFTFCLFAQQYLAAGRTEGIIDRIDMYVPWITMLQFIFYVGWTKCAVALMNPMGEDDDDFECNYLLDMNLATALCIADVTRNDYAPVKPDKFWLLGEVEAFYPENTSDSDVGLLHGSAIDARSAKHFTDSIRKRS</sequence>
<dbReference type="InterPro" id="IPR021134">
    <property type="entry name" value="Bestrophin-like"/>
</dbReference>
<name>A0ABD6ES48_9BILA</name>
<evidence type="ECO:0000256" key="4">
    <source>
        <dbReference type="ARBA" id="ARBA00023136"/>
    </source>
</evidence>
<keyword evidence="8" id="KW-1185">Reference proteome</keyword>
<accession>A0ABD6ES48</accession>
<dbReference type="Proteomes" id="UP001608902">
    <property type="component" value="Unassembled WGS sequence"/>
</dbReference>
<dbReference type="GO" id="GO:0034707">
    <property type="term" value="C:chloride channel complex"/>
    <property type="evidence" value="ECO:0007669"/>
    <property type="project" value="UniProtKB-KW"/>
</dbReference>
<keyword evidence="2" id="KW-0812">Transmembrane</keyword>
<dbReference type="GO" id="GO:0005886">
    <property type="term" value="C:plasma membrane"/>
    <property type="evidence" value="ECO:0007669"/>
    <property type="project" value="UniProtKB-SubCell"/>
</dbReference>
<proteinExistence type="inferred from homology"/>
<keyword evidence="3" id="KW-1133">Transmembrane helix</keyword>
<dbReference type="AlphaFoldDB" id="A0ABD6ES48"/>
<comment type="similarity">
    <text evidence="5 6">Belongs to the anion channel-forming bestrophin (TC 1.A.46) family. Calcium-sensitive chloride channel subfamily.</text>
</comment>
<keyword evidence="6" id="KW-1003">Cell membrane</keyword>